<evidence type="ECO:0000256" key="1">
    <source>
        <dbReference type="SAM" id="MobiDB-lite"/>
    </source>
</evidence>
<feature type="region of interest" description="Disordered" evidence="1">
    <location>
        <begin position="101"/>
        <end position="134"/>
    </location>
</feature>
<gene>
    <name evidence="3" type="primary">IAP3</name>
    <name evidence="2" type="synonym">IAP2</name>
</gene>
<reference evidence="3" key="2">
    <citation type="submission" date="2012-07" db="EMBL/GenBank/DDBJ databases">
        <authorList>
            <person name="Wang P.-H."/>
        </authorList>
    </citation>
    <scope>NUCLEOTIDE SEQUENCE</scope>
</reference>
<organism evidence="3">
    <name type="scientific">Penaeus vannamei</name>
    <name type="common">Whiteleg shrimp</name>
    <name type="synonym">Litopenaeus vannamei</name>
    <dbReference type="NCBI Taxonomy" id="6689"/>
    <lineage>
        <taxon>Eukaryota</taxon>
        <taxon>Metazoa</taxon>
        <taxon>Ecdysozoa</taxon>
        <taxon>Arthropoda</taxon>
        <taxon>Crustacea</taxon>
        <taxon>Multicrustacea</taxon>
        <taxon>Malacostraca</taxon>
        <taxon>Eumalacostraca</taxon>
        <taxon>Eucarida</taxon>
        <taxon>Decapoda</taxon>
        <taxon>Dendrobranchiata</taxon>
        <taxon>Penaeoidea</taxon>
        <taxon>Penaeidae</taxon>
        <taxon>Penaeus</taxon>
    </lineage>
</organism>
<evidence type="ECO:0000313" key="3">
    <source>
        <dbReference type="EMBL" id="AGC24180.1"/>
    </source>
</evidence>
<protein>
    <submittedName>
        <fullName evidence="3">Inhibition of apoptosis protein</fullName>
    </submittedName>
    <submittedName>
        <fullName evidence="2">Inhibitor of apoptosis protein 2</fullName>
    </submittedName>
</protein>
<dbReference type="AlphaFoldDB" id="L7STY0"/>
<dbReference type="InterPro" id="IPR050784">
    <property type="entry name" value="IAP"/>
</dbReference>
<dbReference type="PANTHER" id="PTHR10044:SF139">
    <property type="entry name" value="DEATH-ASSOCIATED INHIBITOR OF APOPTOSIS 2"/>
    <property type="match status" value="1"/>
</dbReference>
<dbReference type="InterPro" id="IPR001370">
    <property type="entry name" value="BIR_rpt"/>
</dbReference>
<dbReference type="Pfam" id="PF00653">
    <property type="entry name" value="BIR"/>
    <property type="match status" value="2"/>
</dbReference>
<dbReference type="PROSITE" id="PS50143">
    <property type="entry name" value="BIR_REPEAT_2"/>
    <property type="match status" value="2"/>
</dbReference>
<feature type="compositionally biased region" description="Polar residues" evidence="1">
    <location>
        <begin position="101"/>
        <end position="114"/>
    </location>
</feature>
<dbReference type="GO" id="GO:0005634">
    <property type="term" value="C:nucleus"/>
    <property type="evidence" value="ECO:0007669"/>
    <property type="project" value="TreeGrafter"/>
</dbReference>
<feature type="compositionally biased region" description="Basic and acidic residues" evidence="1">
    <location>
        <begin position="115"/>
        <end position="133"/>
    </location>
</feature>
<proteinExistence type="evidence at transcript level"/>
<name>L7STY0_PENVA</name>
<accession>L7STY0</accession>
<dbReference type="CDD" id="cd00022">
    <property type="entry name" value="BIR"/>
    <property type="match status" value="2"/>
</dbReference>
<sequence length="226" mass="25756">MALLDDHMGDYRKEQERLDTYKNWSLSWLSPEELAADGLYYLGRNDLCLCAFCRGYFMKWEKGNTPRGEHIRYYPDCPFINNKPVGNIPLVRSHESMNNNASCGNAPEVSNSNSEPDHKGKDANNSGDKEKGLIPKIVNEPDSTIDFRNEENRLKSFENWPLDWLSPDDLAADGFLYLGTDDYCRCVFCNQIIGKWETGDTPRGEHKKHNSQCAFILGKPVGNIPK</sequence>
<evidence type="ECO:0000313" key="2">
    <source>
        <dbReference type="EMBL" id="ADY38394.1"/>
    </source>
</evidence>
<dbReference type="GO" id="GO:0005737">
    <property type="term" value="C:cytoplasm"/>
    <property type="evidence" value="ECO:0007669"/>
    <property type="project" value="TreeGrafter"/>
</dbReference>
<dbReference type="Gene3D" id="1.10.1170.10">
    <property type="entry name" value="Inhibitor Of Apoptosis Protein (2mihbC-IAP-1), Chain A"/>
    <property type="match status" value="2"/>
</dbReference>
<dbReference type="OrthoDB" id="6381071at2759"/>
<reference evidence="2" key="1">
    <citation type="journal article" date="2012" name="Dev. Comp. Immunol.">
        <title>Litopenaeus vannamei inhibitor of apoptosis protein 1 (LvIAP1) is essential for shrimp survival.</title>
        <authorList>
            <person name="Leu J.H."/>
            <person name="Chen Y.C."/>
            <person name="Chen L.L."/>
            <person name="Chen K.Y."/>
            <person name="Huang H.T."/>
            <person name="Ho J.M."/>
            <person name="Lo C.F."/>
        </authorList>
    </citation>
    <scope>NUCLEOTIDE SEQUENCE</scope>
</reference>
<dbReference type="EMBL" id="GU903909">
    <property type="protein sequence ID" value="ADY38394.1"/>
    <property type="molecule type" value="mRNA"/>
</dbReference>
<dbReference type="EMBL" id="JX392328">
    <property type="protein sequence ID" value="AGC24180.1"/>
    <property type="molecule type" value="mRNA"/>
</dbReference>
<dbReference type="SMART" id="SM00238">
    <property type="entry name" value="BIR"/>
    <property type="match status" value="2"/>
</dbReference>
<dbReference type="PANTHER" id="PTHR10044">
    <property type="entry name" value="INHIBITOR OF APOPTOSIS"/>
    <property type="match status" value="1"/>
</dbReference>
<dbReference type="SUPFAM" id="SSF57924">
    <property type="entry name" value="Inhibitor of apoptosis (IAP) repeat"/>
    <property type="match status" value="2"/>
</dbReference>
<reference evidence="3" key="3">
    <citation type="journal article" date="2013" name="PLoS ONE">
        <title>Analysis of Expression, Cellular Localization, and Function of Three Inhibitors of Apoptosis (IAPs) from Litopenaeus vannamei during WSSV Infection and in Regulation of Antimicrobial Peptide Genes (AMPs).</title>
        <authorList>
            <person name="Wang P.H."/>
            <person name="Wan D.H."/>
            <person name="Gu Z.H."/>
            <person name="Qiu W."/>
            <person name="Chen Y.G."/>
            <person name="Weng S.P."/>
            <person name="Yu X.Q."/>
            <person name="He J.G."/>
        </authorList>
    </citation>
    <scope>NUCLEOTIDE SEQUENCE</scope>
</reference>